<evidence type="ECO:0000313" key="1">
    <source>
        <dbReference type="EMBL" id="CAK32572.1"/>
    </source>
</evidence>
<dbReference type="AlphaFoldDB" id="Q1EHW7"/>
<protein>
    <submittedName>
        <fullName evidence="1">Uncharacterized protein</fullName>
    </submittedName>
</protein>
<name>Q1EHW7_9ZZZZ</name>
<dbReference type="EMBL" id="AM270418">
    <property type="protein sequence ID" value="CAK32572.1"/>
    <property type="molecule type" value="Genomic_DNA"/>
</dbReference>
<sequence>MTVWMDKTGNGRDCLRNDAGGRVKSLVADCILVRASDGAVTICEPTSLPALSAAQCEMVQHFLDERGMSKVNLFAGQPVRAAPKTAV</sequence>
<proteinExistence type="predicted"/>
<organism evidence="1">
    <name type="scientific">uncultured organism</name>
    <dbReference type="NCBI Taxonomy" id="155900"/>
    <lineage>
        <taxon>unclassified sequences</taxon>
        <taxon>environmental samples</taxon>
    </lineage>
</organism>
<accession>Q1EHW7</accession>
<gene>
    <name evidence="1" type="ORF">10D02-38</name>
</gene>
<reference evidence="1" key="1">
    <citation type="submission" date="2006-06" db="EMBL/GenBank/DDBJ databases">
        <title>Construction and analysis of a metagenomic library from a deep-sea sediment of east Pacific nodule Province.</title>
        <authorList>
            <person name="Xu M."/>
            <person name="Xiao X."/>
            <person name="Wang F."/>
        </authorList>
    </citation>
    <scope>NUCLEOTIDE SEQUENCE</scope>
</reference>